<evidence type="ECO:0000313" key="2">
    <source>
        <dbReference type="Proteomes" id="UP001153334"/>
    </source>
</evidence>
<organism evidence="1 2">
    <name type="scientific">Nemania bipapillata</name>
    <dbReference type="NCBI Taxonomy" id="110536"/>
    <lineage>
        <taxon>Eukaryota</taxon>
        <taxon>Fungi</taxon>
        <taxon>Dikarya</taxon>
        <taxon>Ascomycota</taxon>
        <taxon>Pezizomycotina</taxon>
        <taxon>Sordariomycetes</taxon>
        <taxon>Xylariomycetidae</taxon>
        <taxon>Xylariales</taxon>
        <taxon>Xylariaceae</taxon>
        <taxon>Nemania</taxon>
    </lineage>
</organism>
<proteinExistence type="predicted"/>
<protein>
    <submittedName>
        <fullName evidence="1">Uncharacterized protein</fullName>
    </submittedName>
</protein>
<evidence type="ECO:0000313" key="1">
    <source>
        <dbReference type="EMBL" id="KAJ8124184.1"/>
    </source>
</evidence>
<accession>A0ACC2J9X7</accession>
<name>A0ACC2J9X7_9PEZI</name>
<keyword evidence="2" id="KW-1185">Reference proteome</keyword>
<dbReference type="Proteomes" id="UP001153334">
    <property type="component" value="Unassembled WGS sequence"/>
</dbReference>
<gene>
    <name evidence="1" type="ORF">ONZ43_g39</name>
</gene>
<reference evidence="1" key="1">
    <citation type="submission" date="2022-11" db="EMBL/GenBank/DDBJ databases">
        <title>Genome Sequence of Nemania bipapillata.</title>
        <authorList>
            <person name="Buettner E."/>
        </authorList>
    </citation>
    <scope>NUCLEOTIDE SEQUENCE</scope>
    <source>
        <strain evidence="1">CP14</strain>
    </source>
</reference>
<sequence>MLTRKNSPDIKDVTLPPTPPNYIEGFAPMESLFLDTCGIQIEPGMMDITLGTLGVDSLLSIELSNELRDRFGVLIDDSISDLTFNRLQESLMRQSHGPPKCNAYLFHDGSGHCHFYSRMSHMNRNVNGIFSPDSPSGMERLEDLASLYIERTKLHEEEEVVLGGWSFGGVLAFEVARQLQSLGRSVKGLILIDSPPPVDHQAIPPEIISHIASGKPTSGTAYVTESSKQAREKIKQRFQYHAMLLQNYHPSSKPDDVPCVMLKCSRSMDTESLCGVTYPWISDDGFRERSVRQWEQLIGRSIPVLDVACNHFEVFDADYVEDVSKKVMVAYEILDNFDIQHNRWG</sequence>
<dbReference type="EMBL" id="JAPESX010000004">
    <property type="protein sequence ID" value="KAJ8124184.1"/>
    <property type="molecule type" value="Genomic_DNA"/>
</dbReference>
<comment type="caution">
    <text evidence="1">The sequence shown here is derived from an EMBL/GenBank/DDBJ whole genome shotgun (WGS) entry which is preliminary data.</text>
</comment>